<dbReference type="InterPro" id="IPR054480">
    <property type="entry name" value="AHAS_small-like_ACT"/>
</dbReference>
<evidence type="ECO:0000256" key="1">
    <source>
        <dbReference type="ARBA" id="ARBA00004974"/>
    </source>
</evidence>
<sequence length="166" mass="18754">MMKKRWINLYVENEPGVLALIAGLFSGKSYNLESLTVGPAEDETVSRMTIGLTGDDQTFEQIKKQLARRVEVIKVVDLTETAMHCEELMFLKIHDCSEDDIRELFRMASVFHASVIDYSPSSVLLKSVRPEEENSLLISRMQKRFPNRIFCLRGGSVAIPALSLSD</sequence>
<dbReference type="PANTHER" id="PTHR30239">
    <property type="entry name" value="ACETOLACTATE SYNTHASE SMALL SUBUNIT"/>
    <property type="match status" value="1"/>
</dbReference>
<comment type="function">
    <text evidence="8">Catalyzes the conversion of 2 pyruvate molecules into acetolactate in the first common step of the biosynthetic pathway of the branched-amino acids such as leucine, isoleucine, and valine.</text>
</comment>
<comment type="pathway">
    <text evidence="1 8">Amino-acid biosynthesis; L-isoleucine biosynthesis; L-isoleucine from 2-oxobutanoate: step 1/4.</text>
</comment>
<evidence type="ECO:0000256" key="5">
    <source>
        <dbReference type="ARBA" id="ARBA00022605"/>
    </source>
</evidence>
<feature type="domain" description="ACT" evidence="9">
    <location>
        <begin position="6"/>
        <end position="80"/>
    </location>
</feature>
<dbReference type="EC" id="2.2.1.6" evidence="8"/>
<evidence type="ECO:0000256" key="4">
    <source>
        <dbReference type="ARBA" id="ARBA00011744"/>
    </source>
</evidence>
<dbReference type="GO" id="GO:0003984">
    <property type="term" value="F:acetolactate synthase activity"/>
    <property type="evidence" value="ECO:0007669"/>
    <property type="project" value="UniProtKB-UniRule"/>
</dbReference>
<name>A0A2V3XYF2_9FIRM</name>
<dbReference type="UniPathway" id="UPA00049">
    <property type="reaction ID" value="UER00059"/>
</dbReference>
<evidence type="ECO:0000256" key="8">
    <source>
        <dbReference type="RuleBase" id="RU368092"/>
    </source>
</evidence>
<dbReference type="Gene3D" id="3.30.70.1150">
    <property type="entry name" value="ACT-like. Chain A, domain 2"/>
    <property type="match status" value="1"/>
</dbReference>
<proteinExistence type="inferred from homology"/>
<dbReference type="InterPro" id="IPR027271">
    <property type="entry name" value="Acetolactate_synth/TF_NikR_C"/>
</dbReference>
<dbReference type="UniPathway" id="UPA00047">
    <property type="reaction ID" value="UER00055"/>
</dbReference>
<dbReference type="InterPro" id="IPR019455">
    <property type="entry name" value="Acetolactate_synth_ssu_C"/>
</dbReference>
<dbReference type="EMBL" id="QJKD01000014">
    <property type="protein sequence ID" value="PXX49329.1"/>
    <property type="molecule type" value="Genomic_DNA"/>
</dbReference>
<dbReference type="FunFam" id="3.30.70.260:FF:000001">
    <property type="entry name" value="Acetolactate synthase, small subunit"/>
    <property type="match status" value="1"/>
</dbReference>
<organism evidence="10 11">
    <name type="scientific">Hungatella effluvii</name>
    <dbReference type="NCBI Taxonomy" id="1096246"/>
    <lineage>
        <taxon>Bacteria</taxon>
        <taxon>Bacillati</taxon>
        <taxon>Bacillota</taxon>
        <taxon>Clostridia</taxon>
        <taxon>Lachnospirales</taxon>
        <taxon>Lachnospiraceae</taxon>
        <taxon>Hungatella</taxon>
    </lineage>
</organism>
<keyword evidence="11" id="KW-1185">Reference proteome</keyword>
<keyword evidence="5 8" id="KW-0028">Amino-acid biosynthesis</keyword>
<comment type="catalytic activity">
    <reaction evidence="7 8">
        <text>2 pyruvate + H(+) = (2S)-2-acetolactate + CO2</text>
        <dbReference type="Rhea" id="RHEA:25249"/>
        <dbReference type="ChEBI" id="CHEBI:15361"/>
        <dbReference type="ChEBI" id="CHEBI:15378"/>
        <dbReference type="ChEBI" id="CHEBI:16526"/>
        <dbReference type="ChEBI" id="CHEBI:58476"/>
        <dbReference type="EC" id="2.2.1.6"/>
    </reaction>
</comment>
<dbReference type="AlphaFoldDB" id="A0A2V3XYF2"/>
<evidence type="ECO:0000313" key="11">
    <source>
        <dbReference type="Proteomes" id="UP000248057"/>
    </source>
</evidence>
<comment type="pathway">
    <text evidence="2 8">Amino-acid biosynthesis; L-valine biosynthesis; L-valine from pyruvate: step 1/4.</text>
</comment>
<dbReference type="Proteomes" id="UP000248057">
    <property type="component" value="Unassembled WGS sequence"/>
</dbReference>
<evidence type="ECO:0000256" key="7">
    <source>
        <dbReference type="ARBA" id="ARBA00048670"/>
    </source>
</evidence>
<comment type="caution">
    <text evidence="10">The sequence shown here is derived from an EMBL/GenBank/DDBJ whole genome shotgun (WGS) entry which is preliminary data.</text>
</comment>
<dbReference type="NCBIfam" id="NF008864">
    <property type="entry name" value="PRK11895.1"/>
    <property type="match status" value="1"/>
</dbReference>
<evidence type="ECO:0000259" key="9">
    <source>
        <dbReference type="PROSITE" id="PS51671"/>
    </source>
</evidence>
<dbReference type="PANTHER" id="PTHR30239:SF0">
    <property type="entry name" value="ACETOLACTATE SYNTHASE SMALL SUBUNIT 1, CHLOROPLASTIC"/>
    <property type="match status" value="1"/>
</dbReference>
<keyword evidence="6 8" id="KW-0100">Branched-chain amino acid biosynthesis</keyword>
<reference evidence="10 11" key="1">
    <citation type="submission" date="2018-05" db="EMBL/GenBank/DDBJ databases">
        <title>Genomic Encyclopedia of Type Strains, Phase IV (KMG-IV): sequencing the most valuable type-strain genomes for metagenomic binning, comparative biology and taxonomic classification.</title>
        <authorList>
            <person name="Goeker M."/>
        </authorList>
    </citation>
    <scope>NUCLEOTIDE SEQUENCE [LARGE SCALE GENOMIC DNA]</scope>
    <source>
        <strain evidence="10 11">DSM 24995</strain>
    </source>
</reference>
<evidence type="ECO:0000256" key="6">
    <source>
        <dbReference type="ARBA" id="ARBA00023304"/>
    </source>
</evidence>
<comment type="subunit">
    <text evidence="4 8">Dimer of large and small chains.</text>
</comment>
<dbReference type="InterPro" id="IPR045865">
    <property type="entry name" value="ACT-like_dom_sf"/>
</dbReference>
<dbReference type="NCBIfam" id="TIGR00119">
    <property type="entry name" value="acolac_sm"/>
    <property type="match status" value="1"/>
</dbReference>
<dbReference type="CDD" id="cd04878">
    <property type="entry name" value="ACT_AHAS"/>
    <property type="match status" value="1"/>
</dbReference>
<evidence type="ECO:0000313" key="10">
    <source>
        <dbReference type="EMBL" id="PXX49329.1"/>
    </source>
</evidence>
<dbReference type="PROSITE" id="PS51671">
    <property type="entry name" value="ACT"/>
    <property type="match status" value="1"/>
</dbReference>
<dbReference type="SUPFAM" id="SSF55021">
    <property type="entry name" value="ACT-like"/>
    <property type="match status" value="2"/>
</dbReference>
<dbReference type="Gene3D" id="3.30.70.260">
    <property type="match status" value="1"/>
</dbReference>
<evidence type="ECO:0000256" key="3">
    <source>
        <dbReference type="ARBA" id="ARBA00006341"/>
    </source>
</evidence>
<gene>
    <name evidence="10" type="ORF">DFR60_114119</name>
</gene>
<comment type="similarity">
    <text evidence="3 8">Belongs to the acetolactate synthase small subunit family.</text>
</comment>
<protein>
    <recommendedName>
        <fullName evidence="8">Acetolactate synthase small subunit</fullName>
        <shortName evidence="8">AHAS</shortName>
        <shortName evidence="8">ALS</shortName>
        <ecNumber evidence="8">2.2.1.6</ecNumber>
    </recommendedName>
    <alternativeName>
        <fullName evidence="8">Acetohydroxy-acid synthase small subunit</fullName>
    </alternativeName>
</protein>
<accession>A0A2V3XYF2</accession>
<evidence type="ECO:0000256" key="2">
    <source>
        <dbReference type="ARBA" id="ARBA00005025"/>
    </source>
</evidence>
<dbReference type="GO" id="GO:0009097">
    <property type="term" value="P:isoleucine biosynthetic process"/>
    <property type="evidence" value="ECO:0007669"/>
    <property type="project" value="UniProtKB-UniRule"/>
</dbReference>
<dbReference type="InterPro" id="IPR004789">
    <property type="entry name" value="Acetalactate_synth_ssu"/>
</dbReference>
<dbReference type="Pfam" id="PF10369">
    <property type="entry name" value="ALS_ss_C"/>
    <property type="match status" value="1"/>
</dbReference>
<dbReference type="InterPro" id="IPR039557">
    <property type="entry name" value="AHAS_ACT"/>
</dbReference>
<dbReference type="GO" id="GO:0009099">
    <property type="term" value="P:L-valine biosynthetic process"/>
    <property type="evidence" value="ECO:0007669"/>
    <property type="project" value="UniProtKB-UniRule"/>
</dbReference>
<dbReference type="InterPro" id="IPR002912">
    <property type="entry name" value="ACT_dom"/>
</dbReference>
<dbReference type="GO" id="GO:1990610">
    <property type="term" value="F:acetolactate synthase regulator activity"/>
    <property type="evidence" value="ECO:0007669"/>
    <property type="project" value="UniProtKB-UniRule"/>
</dbReference>
<dbReference type="GO" id="GO:0005829">
    <property type="term" value="C:cytosol"/>
    <property type="evidence" value="ECO:0007669"/>
    <property type="project" value="TreeGrafter"/>
</dbReference>
<dbReference type="Pfam" id="PF22629">
    <property type="entry name" value="ACT_AHAS_ss"/>
    <property type="match status" value="1"/>
</dbReference>
<keyword evidence="8" id="KW-0808">Transferase</keyword>